<comment type="caution">
    <text evidence="7">The sequence shown here is derived from an EMBL/GenBank/DDBJ whole genome shotgun (WGS) entry which is preliminary data.</text>
</comment>
<evidence type="ECO:0000256" key="4">
    <source>
        <dbReference type="ARBA" id="ARBA00023163"/>
    </source>
</evidence>
<dbReference type="PANTHER" id="PTHR43133:SF60">
    <property type="entry name" value="RNA POLYMERASE SIGMA FACTOR SIGV"/>
    <property type="match status" value="1"/>
</dbReference>
<reference evidence="8" key="1">
    <citation type="journal article" date="2019" name="Int. J. Syst. Evol. Microbiol.">
        <title>The Global Catalogue of Microorganisms (GCM) 10K type strain sequencing project: providing services to taxonomists for standard genome sequencing and annotation.</title>
        <authorList>
            <consortium name="The Broad Institute Genomics Platform"/>
            <consortium name="The Broad Institute Genome Sequencing Center for Infectious Disease"/>
            <person name="Wu L."/>
            <person name="Ma J."/>
        </authorList>
    </citation>
    <scope>NUCLEOTIDE SEQUENCE [LARGE SCALE GENOMIC DNA]</scope>
    <source>
        <strain evidence="8">CCUG 59129</strain>
    </source>
</reference>
<dbReference type="CDD" id="cd06171">
    <property type="entry name" value="Sigma70_r4"/>
    <property type="match status" value="1"/>
</dbReference>
<evidence type="ECO:0000256" key="1">
    <source>
        <dbReference type="ARBA" id="ARBA00010641"/>
    </source>
</evidence>
<evidence type="ECO:0000256" key="3">
    <source>
        <dbReference type="ARBA" id="ARBA00023082"/>
    </source>
</evidence>
<dbReference type="RefSeq" id="WP_377565437.1">
    <property type="nucleotide sequence ID" value="NZ_JBHTJZ010000024.1"/>
</dbReference>
<evidence type="ECO:0000256" key="2">
    <source>
        <dbReference type="ARBA" id="ARBA00023015"/>
    </source>
</evidence>
<feature type="domain" description="RNA polymerase sigma-70 region 2" evidence="5">
    <location>
        <begin position="15"/>
        <end position="81"/>
    </location>
</feature>
<dbReference type="PANTHER" id="PTHR43133">
    <property type="entry name" value="RNA POLYMERASE ECF-TYPE SIGMA FACTO"/>
    <property type="match status" value="1"/>
</dbReference>
<dbReference type="InterPro" id="IPR036388">
    <property type="entry name" value="WH-like_DNA-bd_sf"/>
</dbReference>
<dbReference type="NCBIfam" id="TIGR02937">
    <property type="entry name" value="sigma70-ECF"/>
    <property type="match status" value="1"/>
</dbReference>
<dbReference type="Proteomes" id="UP001596989">
    <property type="component" value="Unassembled WGS sequence"/>
</dbReference>
<dbReference type="InterPro" id="IPR013325">
    <property type="entry name" value="RNA_pol_sigma_r2"/>
</dbReference>
<evidence type="ECO:0000259" key="5">
    <source>
        <dbReference type="Pfam" id="PF04542"/>
    </source>
</evidence>
<keyword evidence="8" id="KW-1185">Reference proteome</keyword>
<evidence type="ECO:0000313" key="8">
    <source>
        <dbReference type="Proteomes" id="UP001596989"/>
    </source>
</evidence>
<keyword evidence="4" id="KW-0804">Transcription</keyword>
<dbReference type="Gene3D" id="1.10.10.10">
    <property type="entry name" value="Winged helix-like DNA-binding domain superfamily/Winged helix DNA-binding domain"/>
    <property type="match status" value="1"/>
</dbReference>
<accession>A0ABW3HT80</accession>
<dbReference type="SUPFAM" id="SSF88659">
    <property type="entry name" value="Sigma3 and sigma4 domains of RNA polymerase sigma factors"/>
    <property type="match status" value="1"/>
</dbReference>
<dbReference type="EMBL" id="JBHTJZ010000024">
    <property type="protein sequence ID" value="MFD0960737.1"/>
    <property type="molecule type" value="Genomic_DNA"/>
</dbReference>
<evidence type="ECO:0000259" key="6">
    <source>
        <dbReference type="Pfam" id="PF08281"/>
    </source>
</evidence>
<dbReference type="InterPro" id="IPR039425">
    <property type="entry name" value="RNA_pol_sigma-70-like"/>
</dbReference>
<dbReference type="Pfam" id="PF04542">
    <property type="entry name" value="Sigma70_r2"/>
    <property type="match status" value="1"/>
</dbReference>
<dbReference type="Gene3D" id="1.10.1740.10">
    <property type="match status" value="1"/>
</dbReference>
<evidence type="ECO:0000313" key="7">
    <source>
        <dbReference type="EMBL" id="MFD0960737.1"/>
    </source>
</evidence>
<dbReference type="SUPFAM" id="SSF88946">
    <property type="entry name" value="Sigma2 domain of RNA polymerase sigma factors"/>
    <property type="match status" value="1"/>
</dbReference>
<protein>
    <submittedName>
        <fullName evidence="7">RNA polymerase sigma factor</fullName>
    </submittedName>
</protein>
<comment type="similarity">
    <text evidence="1">Belongs to the sigma-70 factor family. ECF subfamily.</text>
</comment>
<keyword evidence="2" id="KW-0805">Transcription regulation</keyword>
<dbReference type="InterPro" id="IPR007627">
    <property type="entry name" value="RNA_pol_sigma70_r2"/>
</dbReference>
<organism evidence="7 8">
    <name type="scientific">Paenibacillus chungangensis</name>
    <dbReference type="NCBI Taxonomy" id="696535"/>
    <lineage>
        <taxon>Bacteria</taxon>
        <taxon>Bacillati</taxon>
        <taxon>Bacillota</taxon>
        <taxon>Bacilli</taxon>
        <taxon>Bacillales</taxon>
        <taxon>Paenibacillaceae</taxon>
        <taxon>Paenibacillus</taxon>
    </lineage>
</organism>
<gene>
    <name evidence="7" type="ORF">ACFQ2I_15210</name>
</gene>
<keyword evidence="3" id="KW-0731">Sigma factor</keyword>
<dbReference type="Pfam" id="PF08281">
    <property type="entry name" value="Sigma70_r4_2"/>
    <property type="match status" value="1"/>
</dbReference>
<feature type="domain" description="RNA polymerase sigma factor 70 region 4 type 2" evidence="6">
    <location>
        <begin position="104"/>
        <end position="155"/>
    </location>
</feature>
<dbReference type="InterPro" id="IPR013249">
    <property type="entry name" value="RNA_pol_sigma70_r4_t2"/>
</dbReference>
<dbReference type="InterPro" id="IPR013324">
    <property type="entry name" value="RNA_pol_sigma_r3/r4-like"/>
</dbReference>
<name>A0ABW3HT80_9BACL</name>
<sequence length="165" mass="19714">MEDTLQRTGKEITQIYQRHADTIYKVCFMMLRNVVDAEEATQTVFLKLMQTDKAFHDSEHEKAWLIVTARNHCKNMLKNWWRRLRVSWEESDQKQLAEEIKHDEVIDEVLSLPEKYRLPIYLFYYEGYSTKEIADLLSAKEATIRTRLHTGRKLLKLQIGGERHE</sequence>
<dbReference type="InterPro" id="IPR014284">
    <property type="entry name" value="RNA_pol_sigma-70_dom"/>
</dbReference>
<proteinExistence type="inferred from homology"/>